<gene>
    <name evidence="1" type="ORF">SELSPUOL_01757</name>
</gene>
<dbReference type="Proteomes" id="UP000003505">
    <property type="component" value="Unassembled WGS sequence"/>
</dbReference>
<proteinExistence type="predicted"/>
<accession>C9LWA3</accession>
<evidence type="ECO:0000313" key="2">
    <source>
        <dbReference type="Proteomes" id="UP000003505"/>
    </source>
</evidence>
<sequence length="39" mass="3996">MGNICASSSPGCTSCVPGLRFYGDGLCLLGLTSRSFPVQ</sequence>
<dbReference type="AlphaFoldDB" id="C9LWA3"/>
<reference evidence="1 2" key="1">
    <citation type="submission" date="2009-09" db="EMBL/GenBank/DDBJ databases">
        <authorList>
            <person name="Weinstock G."/>
            <person name="Sodergren E."/>
            <person name="Clifton S."/>
            <person name="Fulton L."/>
            <person name="Fulton B."/>
            <person name="Courtney L."/>
            <person name="Fronick C."/>
            <person name="Harrison M."/>
            <person name="Strong C."/>
            <person name="Farmer C."/>
            <person name="Delahaunty K."/>
            <person name="Markovic C."/>
            <person name="Hall O."/>
            <person name="Minx P."/>
            <person name="Tomlinson C."/>
            <person name="Mitreva M."/>
            <person name="Nelson J."/>
            <person name="Hou S."/>
            <person name="Wollam A."/>
            <person name="Pepin K.H."/>
            <person name="Johnson M."/>
            <person name="Bhonagiri V."/>
            <person name="Nash W.E."/>
            <person name="Warren W."/>
            <person name="Chinwalla A."/>
            <person name="Mardis E.R."/>
            <person name="Wilson R.K."/>
        </authorList>
    </citation>
    <scope>NUCLEOTIDE SEQUENCE [LARGE SCALE GENOMIC DNA]</scope>
    <source>
        <strain evidence="2">ATCC 35185 / DSM 20758 / VPI D19B-28</strain>
    </source>
</reference>
<protein>
    <submittedName>
        <fullName evidence="1">Uncharacterized protein</fullName>
    </submittedName>
</protein>
<evidence type="ECO:0000313" key="1">
    <source>
        <dbReference type="EMBL" id="EEX76906.1"/>
    </source>
</evidence>
<dbReference type="EMBL" id="ACKP02000040">
    <property type="protein sequence ID" value="EEX76906.1"/>
    <property type="molecule type" value="Genomic_DNA"/>
</dbReference>
<name>C9LWA3_SELS3</name>
<comment type="caution">
    <text evidence="1">The sequence shown here is derived from an EMBL/GenBank/DDBJ whole genome shotgun (WGS) entry which is preliminary data.</text>
</comment>
<organism evidence="1 2">
    <name type="scientific">Selenomonas sputigena (strain ATCC 35185 / DSM 20758 / CCUG 44933 / VPI D19B-28)</name>
    <dbReference type="NCBI Taxonomy" id="546271"/>
    <lineage>
        <taxon>Bacteria</taxon>
        <taxon>Bacillati</taxon>
        <taxon>Bacillota</taxon>
        <taxon>Negativicutes</taxon>
        <taxon>Selenomonadales</taxon>
        <taxon>Selenomonadaceae</taxon>
        <taxon>Selenomonas</taxon>
    </lineage>
</organism>